<dbReference type="AlphaFoldDB" id="A0A858U4I6"/>
<keyword evidence="6" id="KW-0812">Transmembrane</keyword>
<organism evidence="8 9">
    <name type="scientific">Mycoplasma phocoeninasale</name>
    <dbReference type="NCBI Taxonomy" id="2726117"/>
    <lineage>
        <taxon>Bacteria</taxon>
        <taxon>Bacillati</taxon>
        <taxon>Mycoplasmatota</taxon>
        <taxon>Mollicutes</taxon>
        <taxon>Mycoplasmataceae</taxon>
        <taxon>Mycoplasma</taxon>
    </lineage>
</organism>
<evidence type="ECO:0000256" key="1">
    <source>
        <dbReference type="ARBA" id="ARBA00004945"/>
    </source>
</evidence>
<keyword evidence="6" id="KW-0472">Membrane</keyword>
<dbReference type="GO" id="GO:0008930">
    <property type="term" value="F:methylthioadenosine nucleosidase activity"/>
    <property type="evidence" value="ECO:0007669"/>
    <property type="project" value="InterPro"/>
</dbReference>
<proteinExistence type="predicted"/>
<dbReference type="InterPro" id="IPR010049">
    <property type="entry name" value="MTA_SAH_Nsdase"/>
</dbReference>
<evidence type="ECO:0000313" key="9">
    <source>
        <dbReference type="Proteomes" id="UP000501728"/>
    </source>
</evidence>
<feature type="domain" description="Nucleoside phosphorylase" evidence="7">
    <location>
        <begin position="11"/>
        <end position="220"/>
    </location>
</feature>
<dbReference type="GO" id="GO:0019509">
    <property type="term" value="P:L-methionine salvage from methylthioadenosine"/>
    <property type="evidence" value="ECO:0007669"/>
    <property type="project" value="UniProtKB-UniPathway"/>
</dbReference>
<dbReference type="InterPro" id="IPR000845">
    <property type="entry name" value="Nucleoside_phosphorylase_d"/>
</dbReference>
<evidence type="ECO:0000256" key="2">
    <source>
        <dbReference type="ARBA" id="ARBA00011974"/>
    </source>
</evidence>
<dbReference type="Pfam" id="PF01048">
    <property type="entry name" value="PNP_UDP_1"/>
    <property type="match status" value="1"/>
</dbReference>
<dbReference type="CDD" id="cd09008">
    <property type="entry name" value="MTAN"/>
    <property type="match status" value="1"/>
</dbReference>
<dbReference type="InterPro" id="IPR035994">
    <property type="entry name" value="Nucleoside_phosphorylase_sf"/>
</dbReference>
<name>A0A858U4I6_9MOLU</name>
<dbReference type="UniPathway" id="UPA00904">
    <property type="reaction ID" value="UER00871"/>
</dbReference>
<dbReference type="NCBIfam" id="TIGR01704">
    <property type="entry name" value="MTA_SAH-Nsdase"/>
    <property type="match status" value="1"/>
</dbReference>
<evidence type="ECO:0000256" key="6">
    <source>
        <dbReference type="SAM" id="Phobius"/>
    </source>
</evidence>
<dbReference type="KEGG" id="mphn:HGG64_01095"/>
<evidence type="ECO:0000313" key="8">
    <source>
        <dbReference type="EMBL" id="QJG66307.1"/>
    </source>
</evidence>
<feature type="transmembrane region" description="Helical" evidence="6">
    <location>
        <begin position="48"/>
        <end position="68"/>
    </location>
</feature>
<dbReference type="PANTHER" id="PTHR46832">
    <property type="entry name" value="5'-METHYLTHIOADENOSINE/S-ADENOSYLHOMOCYSTEINE NUCLEOSIDASE"/>
    <property type="match status" value="1"/>
</dbReference>
<evidence type="ECO:0000256" key="3">
    <source>
        <dbReference type="ARBA" id="ARBA00022605"/>
    </source>
</evidence>
<dbReference type="GO" id="GO:0019284">
    <property type="term" value="P:L-methionine salvage from S-adenosylmethionine"/>
    <property type="evidence" value="ECO:0007669"/>
    <property type="project" value="TreeGrafter"/>
</dbReference>
<dbReference type="Gene3D" id="3.40.50.1580">
    <property type="entry name" value="Nucleoside phosphorylase domain"/>
    <property type="match status" value="1"/>
</dbReference>
<dbReference type="EMBL" id="CP051480">
    <property type="protein sequence ID" value="QJG66307.1"/>
    <property type="molecule type" value="Genomic_DNA"/>
</dbReference>
<evidence type="ECO:0000256" key="4">
    <source>
        <dbReference type="ARBA" id="ARBA00022801"/>
    </source>
</evidence>
<comment type="pathway">
    <text evidence="1">Amino-acid biosynthesis; L-methionine biosynthesis via salvage pathway; S-methyl-5-thio-alpha-D-ribose 1-phosphate from S-methyl-5'-thioadenosine (hydrolase route): step 1/2.</text>
</comment>
<dbReference type="GO" id="GO:0005829">
    <property type="term" value="C:cytosol"/>
    <property type="evidence" value="ECO:0007669"/>
    <property type="project" value="TreeGrafter"/>
</dbReference>
<protein>
    <recommendedName>
        <fullName evidence="2">adenosylhomocysteine nucleosidase</fullName>
        <ecNumber evidence="2">3.2.2.9</ecNumber>
    </recommendedName>
</protein>
<gene>
    <name evidence="8" type="primary">mtnN</name>
    <name evidence="8" type="ORF">HGG64_01095</name>
</gene>
<keyword evidence="8" id="KW-0326">Glycosidase</keyword>
<reference evidence="8 9" key="1">
    <citation type="submission" date="2020-04" db="EMBL/GenBank/DDBJ databases">
        <title>Novel Mycoplasma species detected in Phocoena phocoena (harbor porpoise) from the USA.</title>
        <authorList>
            <person name="Volokhov D.V."/>
        </authorList>
    </citation>
    <scope>NUCLEOTIDE SEQUENCE [LARGE SCALE GENOMIC DNA]</scope>
    <source>
        <strain evidence="8 9">C264-NAS</strain>
    </source>
</reference>
<accession>A0A858U4I6</accession>
<keyword evidence="4 8" id="KW-0378">Hydrolase</keyword>
<dbReference type="PANTHER" id="PTHR46832:SF1">
    <property type="entry name" value="5'-METHYLTHIOADENOSINE_S-ADENOSYLHOMOCYSTEINE NUCLEOSIDASE"/>
    <property type="match status" value="1"/>
</dbReference>
<dbReference type="GO" id="GO:0008782">
    <property type="term" value="F:adenosylhomocysteine nucleosidase activity"/>
    <property type="evidence" value="ECO:0007669"/>
    <property type="project" value="UniProtKB-EC"/>
</dbReference>
<sequence length="228" mass="26289">MILLSFAEELEAEAFLENSQIKKLKDYDLKIKNNYQKLILYQYKNKNFLVAFTGVGKVNVAIFLTHIINSFKRKIKAIINCGPAGAAFNGEIGEVFLIKRTNYYDVNLTALPNYELGQLPSLPVYYRTDYKLYKRLNLNEGSCATADKFATKNDVEIINKNFRRDYYLVDMECAAYAQVAASFNKKFLAIKVISDVIKHNNSLEYREAKKIWEASLANTLMKILEMRE</sequence>
<dbReference type="RefSeq" id="WP_169580131.1">
    <property type="nucleotide sequence ID" value="NZ_CP051480.1"/>
</dbReference>
<dbReference type="EC" id="3.2.2.9" evidence="2"/>
<keyword evidence="9" id="KW-1185">Reference proteome</keyword>
<evidence type="ECO:0000259" key="7">
    <source>
        <dbReference type="Pfam" id="PF01048"/>
    </source>
</evidence>
<evidence type="ECO:0000256" key="5">
    <source>
        <dbReference type="ARBA" id="ARBA00023167"/>
    </source>
</evidence>
<keyword evidence="3" id="KW-0028">Amino-acid biosynthesis</keyword>
<dbReference type="SUPFAM" id="SSF53167">
    <property type="entry name" value="Purine and uridine phosphorylases"/>
    <property type="match status" value="1"/>
</dbReference>
<keyword evidence="6" id="KW-1133">Transmembrane helix</keyword>
<dbReference type="Proteomes" id="UP000501728">
    <property type="component" value="Chromosome"/>
</dbReference>
<dbReference type="GO" id="GO:0009164">
    <property type="term" value="P:nucleoside catabolic process"/>
    <property type="evidence" value="ECO:0007669"/>
    <property type="project" value="InterPro"/>
</dbReference>
<keyword evidence="5" id="KW-0486">Methionine biosynthesis</keyword>